<evidence type="ECO:0000313" key="15">
    <source>
        <dbReference type="Proteomes" id="UP000031338"/>
    </source>
</evidence>
<dbReference type="GO" id="GO:0005047">
    <property type="term" value="F:signal recognition particle binding"/>
    <property type="evidence" value="ECO:0007669"/>
    <property type="project" value="TreeGrafter"/>
</dbReference>
<dbReference type="InterPro" id="IPR036225">
    <property type="entry name" value="SRP/SRP_N"/>
</dbReference>
<dbReference type="STRING" id="48936.NJ75_03922"/>
<comment type="caution">
    <text evidence="14">The sequence shown here is derived from an EMBL/GenBank/DDBJ whole genome shotgun (WGS) entry which is preliminary data.</text>
</comment>
<comment type="subunit">
    <text evidence="10">Part of the signal recognition particle protein translocation system, which is composed of SRP and FtsY. SRP is a ribonucleoprotein composed of Ffh and a 4.5S RNA molecule.</text>
</comment>
<dbReference type="Pfam" id="PF02881">
    <property type="entry name" value="SRP54_N"/>
    <property type="match status" value="1"/>
</dbReference>
<dbReference type="Pfam" id="PF00448">
    <property type="entry name" value="SRP54"/>
    <property type="match status" value="1"/>
</dbReference>
<dbReference type="InterPro" id="IPR027417">
    <property type="entry name" value="P-loop_NTPase"/>
</dbReference>
<evidence type="ECO:0000256" key="8">
    <source>
        <dbReference type="ARBA" id="ARBA00023170"/>
    </source>
</evidence>
<dbReference type="RefSeq" id="WP_039337482.1">
    <property type="nucleotide sequence ID" value="NZ_JRVC01000023.1"/>
</dbReference>
<dbReference type="InterPro" id="IPR042101">
    <property type="entry name" value="SRP54_N_sf"/>
</dbReference>
<dbReference type="SMART" id="SM00963">
    <property type="entry name" value="SRP54_N"/>
    <property type="match status" value="1"/>
</dbReference>
<evidence type="ECO:0000259" key="12">
    <source>
        <dbReference type="SMART" id="SM00962"/>
    </source>
</evidence>
<dbReference type="SMART" id="SM00962">
    <property type="entry name" value="SRP54"/>
    <property type="match status" value="1"/>
</dbReference>
<evidence type="ECO:0000256" key="7">
    <source>
        <dbReference type="ARBA" id="ARBA00023136"/>
    </source>
</evidence>
<dbReference type="Gene3D" id="1.20.120.140">
    <property type="entry name" value="Signal recognition particle SRP54, nucleotide-binding domain"/>
    <property type="match status" value="1"/>
</dbReference>
<reference evidence="14 15" key="1">
    <citation type="submission" date="2014-10" db="EMBL/GenBank/DDBJ databases">
        <title>Draft genome sequence of Novosphingobium subterraneum DSM 12447.</title>
        <authorList>
            <person name="Gan H.M."/>
            <person name="Gan H.Y."/>
            <person name="Savka M.A."/>
        </authorList>
    </citation>
    <scope>NUCLEOTIDE SEQUENCE [LARGE SCALE GENOMIC DNA]</scope>
    <source>
        <strain evidence="14 15">DSM 12447</strain>
    </source>
</reference>
<keyword evidence="8 10" id="KW-0675">Receptor</keyword>
<dbReference type="Proteomes" id="UP000031338">
    <property type="component" value="Unassembled WGS sequence"/>
</dbReference>
<evidence type="ECO:0000256" key="4">
    <source>
        <dbReference type="ARBA" id="ARBA00022741"/>
    </source>
</evidence>
<keyword evidence="2 10" id="KW-1003">Cell membrane</keyword>
<evidence type="ECO:0000259" key="13">
    <source>
        <dbReference type="SMART" id="SM00963"/>
    </source>
</evidence>
<evidence type="ECO:0000256" key="10">
    <source>
        <dbReference type="HAMAP-Rule" id="MF_00920"/>
    </source>
</evidence>
<dbReference type="EMBL" id="JRVC01000023">
    <property type="protein sequence ID" value="KHS43290.1"/>
    <property type="molecule type" value="Genomic_DNA"/>
</dbReference>
<evidence type="ECO:0000256" key="1">
    <source>
        <dbReference type="ARBA" id="ARBA00004515"/>
    </source>
</evidence>
<keyword evidence="4 10" id="KW-0547">Nucleotide-binding</keyword>
<feature type="domain" description="AAA+ ATPase" evidence="11">
    <location>
        <begin position="107"/>
        <end position="254"/>
    </location>
</feature>
<evidence type="ECO:0000313" key="14">
    <source>
        <dbReference type="EMBL" id="KHS43290.1"/>
    </source>
</evidence>
<comment type="subcellular location">
    <subcellularLocation>
        <location evidence="1">Cell inner membrane</location>
        <topology evidence="1">Peripheral membrane protein</topology>
        <orientation evidence="1">Cytoplasmic side</orientation>
    </subcellularLocation>
    <subcellularLocation>
        <location evidence="10">Cell membrane</location>
        <topology evidence="10">Peripheral membrane protein</topology>
        <orientation evidence="10">Cytoplasmic side</orientation>
    </subcellularLocation>
    <subcellularLocation>
        <location evidence="10">Cytoplasm</location>
    </subcellularLocation>
</comment>
<evidence type="ECO:0000256" key="2">
    <source>
        <dbReference type="ARBA" id="ARBA00022475"/>
    </source>
</evidence>
<keyword evidence="15" id="KW-1185">Reference proteome</keyword>
<dbReference type="Gene3D" id="3.40.50.300">
    <property type="entry name" value="P-loop containing nucleotide triphosphate hydrolases"/>
    <property type="match status" value="1"/>
</dbReference>
<dbReference type="GO" id="GO:0005525">
    <property type="term" value="F:GTP binding"/>
    <property type="evidence" value="ECO:0007669"/>
    <property type="project" value="UniProtKB-UniRule"/>
</dbReference>
<dbReference type="CDD" id="cd17874">
    <property type="entry name" value="FtsY"/>
    <property type="match status" value="1"/>
</dbReference>
<feature type="binding site" evidence="10">
    <location>
        <begin position="197"/>
        <end position="201"/>
    </location>
    <ligand>
        <name>GTP</name>
        <dbReference type="ChEBI" id="CHEBI:37565"/>
    </ligand>
</feature>
<dbReference type="NCBIfam" id="TIGR00064">
    <property type="entry name" value="ftsY"/>
    <property type="match status" value="1"/>
</dbReference>
<dbReference type="PANTHER" id="PTHR43134">
    <property type="entry name" value="SIGNAL RECOGNITION PARTICLE RECEPTOR SUBUNIT ALPHA"/>
    <property type="match status" value="1"/>
</dbReference>
<evidence type="ECO:0000256" key="5">
    <source>
        <dbReference type="ARBA" id="ARBA00022801"/>
    </source>
</evidence>
<dbReference type="HAMAP" id="MF_00920">
    <property type="entry name" value="FtsY"/>
    <property type="match status" value="1"/>
</dbReference>
<dbReference type="GO" id="GO:0005737">
    <property type="term" value="C:cytoplasm"/>
    <property type="evidence" value="ECO:0007669"/>
    <property type="project" value="UniProtKB-SubCell"/>
</dbReference>
<evidence type="ECO:0000259" key="11">
    <source>
        <dbReference type="SMART" id="SM00382"/>
    </source>
</evidence>
<comment type="catalytic activity">
    <reaction evidence="9 10">
        <text>GTP + H2O = GDP + phosphate + H(+)</text>
        <dbReference type="Rhea" id="RHEA:19669"/>
        <dbReference type="ChEBI" id="CHEBI:15377"/>
        <dbReference type="ChEBI" id="CHEBI:15378"/>
        <dbReference type="ChEBI" id="CHEBI:37565"/>
        <dbReference type="ChEBI" id="CHEBI:43474"/>
        <dbReference type="ChEBI" id="CHEBI:58189"/>
        <dbReference type="EC" id="3.6.5.4"/>
    </reaction>
</comment>
<dbReference type="InterPro" id="IPR013822">
    <property type="entry name" value="Signal_recog_particl_SRP54_hlx"/>
</dbReference>
<keyword evidence="5 10" id="KW-0378">Hydrolase</keyword>
<keyword evidence="6 10" id="KW-0342">GTP-binding</keyword>
<evidence type="ECO:0000256" key="6">
    <source>
        <dbReference type="ARBA" id="ARBA00023134"/>
    </source>
</evidence>
<evidence type="ECO:0000256" key="3">
    <source>
        <dbReference type="ARBA" id="ARBA00022490"/>
    </source>
</evidence>
<gene>
    <name evidence="10" type="primary">ftsY</name>
    <name evidence="14" type="ORF">NJ75_03922</name>
</gene>
<dbReference type="EC" id="3.6.5.4" evidence="10"/>
<feature type="domain" description="SRP54-type proteins GTP-binding" evidence="12">
    <location>
        <begin position="108"/>
        <end position="309"/>
    </location>
</feature>
<dbReference type="SUPFAM" id="SSF52540">
    <property type="entry name" value="P-loop containing nucleoside triphosphate hydrolases"/>
    <property type="match status" value="1"/>
</dbReference>
<dbReference type="PANTHER" id="PTHR43134:SF1">
    <property type="entry name" value="SIGNAL RECOGNITION PARTICLE RECEPTOR SUBUNIT ALPHA"/>
    <property type="match status" value="1"/>
</dbReference>
<dbReference type="InterPro" id="IPR003593">
    <property type="entry name" value="AAA+_ATPase"/>
</dbReference>
<dbReference type="GO" id="GO:0003924">
    <property type="term" value="F:GTPase activity"/>
    <property type="evidence" value="ECO:0007669"/>
    <property type="project" value="UniProtKB-UniRule"/>
</dbReference>
<feature type="binding site" evidence="10">
    <location>
        <begin position="261"/>
        <end position="264"/>
    </location>
    <ligand>
        <name>GTP</name>
        <dbReference type="ChEBI" id="CHEBI:37565"/>
    </ligand>
</feature>
<comment type="function">
    <text evidence="10">Involved in targeting and insertion of nascent membrane proteins into the cytoplasmic membrane. Acts as a receptor for the complex formed by the signal recognition particle (SRP) and the ribosome-nascent chain (RNC). Interaction with SRP-RNC leads to the transfer of the RNC complex to the Sec translocase for insertion into the membrane, the hydrolysis of GTP by both Ffh and FtsY, and the dissociation of the SRP-FtsY complex into the individual components.</text>
</comment>
<dbReference type="GO" id="GO:0006614">
    <property type="term" value="P:SRP-dependent cotranslational protein targeting to membrane"/>
    <property type="evidence" value="ECO:0007669"/>
    <property type="project" value="InterPro"/>
</dbReference>
<feature type="binding site" evidence="10">
    <location>
        <begin position="115"/>
        <end position="122"/>
    </location>
    <ligand>
        <name>GTP</name>
        <dbReference type="ChEBI" id="CHEBI:37565"/>
    </ligand>
</feature>
<organism evidence="14 15">
    <name type="scientific">Novosphingobium subterraneum</name>
    <dbReference type="NCBI Taxonomy" id="48936"/>
    <lineage>
        <taxon>Bacteria</taxon>
        <taxon>Pseudomonadati</taxon>
        <taxon>Pseudomonadota</taxon>
        <taxon>Alphaproteobacteria</taxon>
        <taxon>Sphingomonadales</taxon>
        <taxon>Sphingomonadaceae</taxon>
        <taxon>Novosphingobium</taxon>
    </lineage>
</organism>
<dbReference type="InterPro" id="IPR004390">
    <property type="entry name" value="SR_rcpt_FtsY"/>
</dbReference>
<dbReference type="InterPro" id="IPR000897">
    <property type="entry name" value="SRP54_GTPase_dom"/>
</dbReference>
<dbReference type="AlphaFoldDB" id="A0A0B8ZAL5"/>
<proteinExistence type="inferred from homology"/>
<dbReference type="PATRIC" id="fig|48936.3.peg.3955"/>
<comment type="similarity">
    <text evidence="10">Belongs to the GTP-binding SRP family. FtsY subfamily.</text>
</comment>
<keyword evidence="3 10" id="KW-0963">Cytoplasm</keyword>
<protein>
    <recommendedName>
        <fullName evidence="10">Signal recognition particle receptor FtsY</fullName>
        <shortName evidence="10">SRP receptor</shortName>
        <ecNumber evidence="10">3.6.5.4</ecNumber>
    </recommendedName>
</protein>
<keyword evidence="7 10" id="KW-0472">Membrane</keyword>
<dbReference type="SUPFAM" id="SSF47364">
    <property type="entry name" value="Domain of the SRP/SRP receptor G-proteins"/>
    <property type="match status" value="1"/>
</dbReference>
<dbReference type="SMART" id="SM00382">
    <property type="entry name" value="AAA"/>
    <property type="match status" value="1"/>
</dbReference>
<feature type="domain" description="Signal recognition particle SRP54 helical bundle" evidence="13">
    <location>
        <begin position="14"/>
        <end position="93"/>
    </location>
</feature>
<accession>A0A0B8ZAL5</accession>
<sequence>MSAETASPSWSDRILGGFRKTSERLAENLGGIVGSSRLSDEQLDDIEDALILSDLGPRAAARIRERLKSARFENGVDERGLKEAVAEEIAAILRPVAKPLEIVAFPRPQVILVIGVNGSGKTTTIAKLAHLFQEQDYGVMLAAGDTFRAAAIGQLKVWADRLGVPIVTGPEGGDPAAIVFDAVKTATDTGIDTLIVDTAGRLQNKRELMDELAKVRRVLGRLNPEAPHDVVLVLDATNGQNALQQIEIFKEVAGVTGLIMTKLDGTARGGVLVAAAEQYGLPIHAIGVGEKIDDLRPFDPDLVAKVIAGVFR</sequence>
<dbReference type="GO" id="GO:0005886">
    <property type="term" value="C:plasma membrane"/>
    <property type="evidence" value="ECO:0007669"/>
    <property type="project" value="UniProtKB-SubCell"/>
</dbReference>
<dbReference type="FunFam" id="3.40.50.300:FF:000053">
    <property type="entry name" value="Signal recognition particle receptor FtsY"/>
    <property type="match status" value="1"/>
</dbReference>
<evidence type="ECO:0000256" key="9">
    <source>
        <dbReference type="ARBA" id="ARBA00048027"/>
    </source>
</evidence>
<name>A0A0B8ZAL5_9SPHN</name>